<evidence type="ECO:0000259" key="7">
    <source>
        <dbReference type="Pfam" id="PF14693"/>
    </source>
</evidence>
<proteinExistence type="inferred from homology"/>
<dbReference type="PANTHER" id="PTHR33284">
    <property type="entry name" value="RIBOSOMAL PROTEIN L25/GLN-TRNA SYNTHETASE, ANTI-CODON-BINDING DOMAIN-CONTAINING PROTEIN"/>
    <property type="match status" value="1"/>
</dbReference>
<dbReference type="HAMAP" id="MF_01334">
    <property type="entry name" value="Ribosomal_bL25_CTC"/>
    <property type="match status" value="1"/>
</dbReference>
<dbReference type="GO" id="GO:0003735">
    <property type="term" value="F:structural constituent of ribosome"/>
    <property type="evidence" value="ECO:0007669"/>
    <property type="project" value="InterPro"/>
</dbReference>
<comment type="function">
    <text evidence="5">This is one of the proteins that binds to the 5S RNA in the ribosome where it forms part of the central protuberance.</text>
</comment>
<dbReference type="PANTHER" id="PTHR33284:SF1">
    <property type="entry name" value="RIBOSOMAL PROTEIN L25_GLN-TRNA SYNTHETASE, ANTI-CODON-BINDING DOMAIN-CONTAINING PROTEIN"/>
    <property type="match status" value="1"/>
</dbReference>
<dbReference type="Proteomes" id="UP000266426">
    <property type="component" value="Unassembled WGS sequence"/>
</dbReference>
<keyword evidence="2 5" id="KW-0694">RNA-binding</keyword>
<dbReference type="InterPro" id="IPR020057">
    <property type="entry name" value="Ribosomal_bL25_b-dom"/>
</dbReference>
<organism evidence="8 9">
    <name type="scientific">Candidatus Auribacter fodinae</name>
    <dbReference type="NCBI Taxonomy" id="2093366"/>
    <lineage>
        <taxon>Bacteria</taxon>
        <taxon>Pseudomonadati</taxon>
        <taxon>Candidatus Auribacterota</taxon>
        <taxon>Candidatus Auribacteria</taxon>
        <taxon>Candidatus Auribacterales</taxon>
        <taxon>Candidatus Auribacteraceae</taxon>
        <taxon>Candidatus Auribacter</taxon>
    </lineage>
</organism>
<dbReference type="InterPro" id="IPR037121">
    <property type="entry name" value="Ribosomal_bL25_C"/>
</dbReference>
<dbReference type="AlphaFoldDB" id="A0A3A4QWH0"/>
<name>A0A3A4QWH0_9BACT</name>
<feature type="domain" description="Large ribosomal subunit protein bL25 L25" evidence="6">
    <location>
        <begin position="6"/>
        <end position="93"/>
    </location>
</feature>
<sequence length="215" mass="23642">MSEQALKAQVREEIGGSAVKRLRKAGMIPCVMYGMESESVSLKINKLDFIHLLHSLTSEHALIKLDVNNKKKDVILKSIDYHPFKNEISHVDFHQVSMDKPIETTVPVEEVGNSKGIAAGGVVEHVMRELSIECLPKDIPSVIEVDITELEIGDSVHVADIVAPKGVKLLDDPEQVVISVAAPRIMALEEVSEGAELGAVAEPELIRKREKEVEE</sequence>
<comment type="similarity">
    <text evidence="5">Belongs to the bacterial ribosomal protein bL25 family. CTC subfamily.</text>
</comment>
<evidence type="ECO:0000256" key="4">
    <source>
        <dbReference type="ARBA" id="ARBA00023274"/>
    </source>
</evidence>
<keyword evidence="1 5" id="KW-0699">rRNA-binding</keyword>
<dbReference type="NCBIfam" id="NF004612">
    <property type="entry name" value="PRK05943.1"/>
    <property type="match status" value="1"/>
</dbReference>
<evidence type="ECO:0000256" key="5">
    <source>
        <dbReference type="HAMAP-Rule" id="MF_01334"/>
    </source>
</evidence>
<evidence type="ECO:0000256" key="3">
    <source>
        <dbReference type="ARBA" id="ARBA00022980"/>
    </source>
</evidence>
<dbReference type="EMBL" id="QZJZ01000086">
    <property type="protein sequence ID" value="RJP57092.1"/>
    <property type="molecule type" value="Genomic_DNA"/>
</dbReference>
<dbReference type="Gene3D" id="2.170.120.20">
    <property type="entry name" value="Ribosomal protein L25, beta domain"/>
    <property type="match status" value="1"/>
</dbReference>
<dbReference type="InterPro" id="IPR011035">
    <property type="entry name" value="Ribosomal_bL25/Gln-tRNA_synth"/>
</dbReference>
<dbReference type="InterPro" id="IPR029751">
    <property type="entry name" value="Ribosomal_L25_dom"/>
</dbReference>
<evidence type="ECO:0000313" key="9">
    <source>
        <dbReference type="Proteomes" id="UP000266426"/>
    </source>
</evidence>
<protein>
    <recommendedName>
        <fullName evidence="5">Large ribosomal subunit protein bL25</fullName>
    </recommendedName>
    <alternativeName>
        <fullName evidence="5">General stress protein CTC</fullName>
    </alternativeName>
</protein>
<dbReference type="CDD" id="cd00495">
    <property type="entry name" value="Ribosomal_L25_TL5_CTC"/>
    <property type="match status" value="1"/>
</dbReference>
<dbReference type="InterPro" id="IPR020930">
    <property type="entry name" value="Ribosomal_uL5_bac-type"/>
</dbReference>
<evidence type="ECO:0000259" key="6">
    <source>
        <dbReference type="Pfam" id="PF01386"/>
    </source>
</evidence>
<dbReference type="Gene3D" id="2.40.240.10">
    <property type="entry name" value="Ribosomal Protein L25, Chain P"/>
    <property type="match status" value="1"/>
</dbReference>
<dbReference type="GO" id="GO:0008097">
    <property type="term" value="F:5S rRNA binding"/>
    <property type="evidence" value="ECO:0007669"/>
    <property type="project" value="InterPro"/>
</dbReference>
<comment type="subunit">
    <text evidence="5">Part of the 50S ribosomal subunit; part of the 5S rRNA/L5/L18/L25 subcomplex. Contacts the 5S rRNA. Binds to the 5S rRNA independently of L5 and L18.</text>
</comment>
<feature type="domain" description="Large ribosomal subunit protein bL25 beta" evidence="7">
    <location>
        <begin position="102"/>
        <end position="184"/>
    </location>
</feature>
<gene>
    <name evidence="5" type="primary">rplY</name>
    <name evidence="5" type="synonym">ctc</name>
    <name evidence="8" type="ORF">C4541_10980</name>
</gene>
<keyword evidence="3 5" id="KW-0689">Ribosomal protein</keyword>
<dbReference type="InterPro" id="IPR020056">
    <property type="entry name" value="Rbsml_bL25/Gln-tRNA_synth_N"/>
</dbReference>
<keyword evidence="4 5" id="KW-0687">Ribonucleoprotein</keyword>
<evidence type="ECO:0000256" key="1">
    <source>
        <dbReference type="ARBA" id="ARBA00022730"/>
    </source>
</evidence>
<accession>A0A3A4QWH0</accession>
<evidence type="ECO:0000313" key="8">
    <source>
        <dbReference type="EMBL" id="RJP57092.1"/>
    </source>
</evidence>
<dbReference type="Pfam" id="PF01386">
    <property type="entry name" value="Ribosomal_L25p"/>
    <property type="match status" value="1"/>
</dbReference>
<dbReference type="SUPFAM" id="SSF50715">
    <property type="entry name" value="Ribosomal protein L25-like"/>
    <property type="match status" value="1"/>
</dbReference>
<reference evidence="8 9" key="1">
    <citation type="journal article" date="2017" name="ISME J.">
        <title>Energy and carbon metabolisms in a deep terrestrial subsurface fluid microbial community.</title>
        <authorList>
            <person name="Momper L."/>
            <person name="Jungbluth S.P."/>
            <person name="Lee M.D."/>
            <person name="Amend J.P."/>
        </authorList>
    </citation>
    <scope>NUCLEOTIDE SEQUENCE [LARGE SCALE GENOMIC DNA]</scope>
    <source>
        <strain evidence="8">SURF_26</strain>
    </source>
</reference>
<dbReference type="NCBIfam" id="TIGR00731">
    <property type="entry name" value="bL25_bact_ctc"/>
    <property type="match status" value="1"/>
</dbReference>
<comment type="caution">
    <text evidence="8">The sequence shown here is derived from an EMBL/GenBank/DDBJ whole genome shotgun (WGS) entry which is preliminary data.</text>
</comment>
<dbReference type="Pfam" id="PF14693">
    <property type="entry name" value="Ribosomal_TL5_C"/>
    <property type="match status" value="1"/>
</dbReference>
<dbReference type="GO" id="GO:0022625">
    <property type="term" value="C:cytosolic large ribosomal subunit"/>
    <property type="evidence" value="ECO:0007669"/>
    <property type="project" value="TreeGrafter"/>
</dbReference>
<dbReference type="GO" id="GO:0006412">
    <property type="term" value="P:translation"/>
    <property type="evidence" value="ECO:0007669"/>
    <property type="project" value="UniProtKB-UniRule"/>
</dbReference>
<evidence type="ECO:0000256" key="2">
    <source>
        <dbReference type="ARBA" id="ARBA00022884"/>
    </source>
</evidence>
<dbReference type="InterPro" id="IPR001021">
    <property type="entry name" value="Ribosomal_bL25_long"/>
</dbReference>